<organism evidence="1 2">
    <name type="scientific">Babesia caballi</name>
    <dbReference type="NCBI Taxonomy" id="5871"/>
    <lineage>
        <taxon>Eukaryota</taxon>
        <taxon>Sar</taxon>
        <taxon>Alveolata</taxon>
        <taxon>Apicomplexa</taxon>
        <taxon>Aconoidasida</taxon>
        <taxon>Piroplasmida</taxon>
        <taxon>Babesiidae</taxon>
        <taxon>Babesia</taxon>
    </lineage>
</organism>
<reference evidence="1 2" key="1">
    <citation type="submission" date="2021-06" db="EMBL/GenBank/DDBJ databases">
        <title>Genome sequence of Babesia caballi.</title>
        <authorList>
            <person name="Yamagishi J."/>
            <person name="Kidaka T."/>
            <person name="Ochi A."/>
        </authorList>
    </citation>
    <scope>NUCLEOTIDE SEQUENCE [LARGE SCALE GENOMIC DNA]</scope>
    <source>
        <strain evidence="1">USDA-D6B2</strain>
    </source>
</reference>
<keyword evidence="2" id="KW-1185">Reference proteome</keyword>
<name>A0AAV4LTW4_BABCB</name>
<dbReference type="GeneID" id="94193625"/>
<comment type="caution">
    <text evidence="1">The sequence shown here is derived from an EMBL/GenBank/DDBJ whole genome shotgun (WGS) entry which is preliminary data.</text>
</comment>
<evidence type="ECO:0000313" key="2">
    <source>
        <dbReference type="Proteomes" id="UP001497744"/>
    </source>
</evidence>
<proteinExistence type="predicted"/>
<gene>
    <name evidence="1" type="ORF">BcabD6B2_15790</name>
</gene>
<dbReference type="AlphaFoldDB" id="A0AAV4LTW4"/>
<dbReference type="RefSeq" id="XP_067714213.1">
    <property type="nucleotide sequence ID" value="XM_067858112.1"/>
</dbReference>
<accession>A0AAV4LTW4</accession>
<sequence>MMPGIAGRVVEGHGELLEDVVVGVQLKHIDFHRLDRRHHVECNVGASARAQPQLARSPKVSCNPVDSHKGRVDTVETHTAPLLSEPGWLLRRLAPEVHLGERQLGFHGSQLGLVLGQHSQDLGVVFAQHFLDITRLRRQQREGVRVPELDAEPVVAPDVEVRPELGGVLHPAPDVLRQQATQRDGGSQLLPLVREPCNRVNQLVRRVDAAGAHYVVELAHLRQVRQK</sequence>
<protein>
    <submittedName>
        <fullName evidence="1">Iron transporter</fullName>
    </submittedName>
</protein>
<dbReference type="Proteomes" id="UP001497744">
    <property type="component" value="Unassembled WGS sequence"/>
</dbReference>
<dbReference type="EMBL" id="BPLF01000001">
    <property type="protein sequence ID" value="GIX62144.1"/>
    <property type="molecule type" value="Genomic_DNA"/>
</dbReference>
<evidence type="ECO:0000313" key="1">
    <source>
        <dbReference type="EMBL" id="GIX62144.1"/>
    </source>
</evidence>